<dbReference type="KEGG" id="esg:EsVE80_15210"/>
<dbReference type="Gene3D" id="1.10.275.10">
    <property type="entry name" value="Fumarase/aspartase (N-terminal domain)"/>
    <property type="match status" value="1"/>
</dbReference>
<protein>
    <recommendedName>
        <fullName evidence="5 11">Adenylosuccinate lyase</fullName>
        <shortName evidence="12">ASL</shortName>
        <ecNumber evidence="4 11">4.3.2.2</ecNumber>
    </recommendedName>
    <alternativeName>
        <fullName evidence="9 12">Adenylosuccinase</fullName>
    </alternativeName>
</protein>
<dbReference type="SUPFAM" id="SSF48557">
    <property type="entry name" value="L-aspartase-like"/>
    <property type="match status" value="1"/>
</dbReference>
<dbReference type="FunFam" id="1.20.200.10:FF:000008">
    <property type="entry name" value="Adenylosuccinate lyase"/>
    <property type="match status" value="1"/>
</dbReference>
<comment type="similarity">
    <text evidence="3 12">Belongs to the lyase 1 family. Adenylosuccinate lyase subfamily.</text>
</comment>
<dbReference type="GO" id="GO:0005829">
    <property type="term" value="C:cytosol"/>
    <property type="evidence" value="ECO:0007669"/>
    <property type="project" value="TreeGrafter"/>
</dbReference>
<dbReference type="PANTHER" id="PTHR43172">
    <property type="entry name" value="ADENYLOSUCCINATE LYASE"/>
    <property type="match status" value="1"/>
</dbReference>
<evidence type="ECO:0000256" key="1">
    <source>
        <dbReference type="ARBA" id="ARBA00004706"/>
    </source>
</evidence>
<dbReference type="UniPathway" id="UPA00075">
    <property type="reaction ID" value="UER00336"/>
</dbReference>
<dbReference type="UniPathway" id="UPA00074">
    <property type="reaction ID" value="UER00132"/>
</dbReference>
<name>A0A679I8S2_9ENTE</name>
<keyword evidence="7 12" id="KW-0456">Lyase</keyword>
<evidence type="ECO:0000256" key="2">
    <source>
        <dbReference type="ARBA" id="ARBA00004734"/>
    </source>
</evidence>
<dbReference type="SMART" id="SM00998">
    <property type="entry name" value="ADSL_C"/>
    <property type="match status" value="1"/>
</dbReference>
<proteinExistence type="inferred from homology"/>
<dbReference type="PANTHER" id="PTHR43172:SF1">
    <property type="entry name" value="ADENYLOSUCCINATE LYASE"/>
    <property type="match status" value="1"/>
</dbReference>
<dbReference type="InterPro" id="IPR019468">
    <property type="entry name" value="AdenyloSucc_lyase_C"/>
</dbReference>
<reference evidence="14 15" key="1">
    <citation type="submission" date="2020-02" db="EMBL/GenBank/DDBJ databases">
        <title>Characterization of vanA genotype vancomycin-resistant Enterococcus saigonensis VE80.</title>
        <authorList>
            <person name="Harada T."/>
            <person name="Motooka D."/>
            <person name="Nakamura S."/>
            <person name="Yamamoto Y."/>
            <person name="Kawahara R."/>
            <person name="Kawatsu K."/>
        </authorList>
    </citation>
    <scope>NUCLEOTIDE SEQUENCE [LARGE SCALE GENOMIC DNA]</scope>
    <source>
        <strain evidence="14 15">VE80</strain>
    </source>
</reference>
<accession>A0A679I8S2</accession>
<keyword evidence="6 12" id="KW-0658">Purine biosynthesis</keyword>
<dbReference type="FunFam" id="1.10.275.10:FF:000006">
    <property type="entry name" value="Adenylosuccinate lyase"/>
    <property type="match status" value="1"/>
</dbReference>
<dbReference type="PROSITE" id="PS00163">
    <property type="entry name" value="FUMARATE_LYASES"/>
    <property type="match status" value="1"/>
</dbReference>
<evidence type="ECO:0000256" key="11">
    <source>
        <dbReference type="NCBIfam" id="TIGR00928"/>
    </source>
</evidence>
<dbReference type="PRINTS" id="PR00149">
    <property type="entry name" value="FUMRATELYASE"/>
</dbReference>
<evidence type="ECO:0000256" key="7">
    <source>
        <dbReference type="ARBA" id="ARBA00023239"/>
    </source>
</evidence>
<comment type="pathway">
    <text evidence="2 12">Purine metabolism; AMP biosynthesis via de novo pathway; AMP from IMP: step 2/2.</text>
</comment>
<dbReference type="GO" id="GO:0044208">
    <property type="term" value="P:'de novo' AMP biosynthetic process"/>
    <property type="evidence" value="ECO:0007669"/>
    <property type="project" value="UniProtKB-UniPathway"/>
</dbReference>
<dbReference type="Gene3D" id="1.20.200.10">
    <property type="entry name" value="Fumarase/aspartase (Central domain)"/>
    <property type="match status" value="1"/>
</dbReference>
<dbReference type="EC" id="4.3.2.2" evidence="4 11"/>
<dbReference type="GO" id="GO:0070626">
    <property type="term" value="F:(S)-2-(5-amino-1-(5-phospho-D-ribosyl)imidazole-4-carboxamido) succinate lyase (fumarate-forming) activity"/>
    <property type="evidence" value="ECO:0007669"/>
    <property type="project" value="TreeGrafter"/>
</dbReference>
<evidence type="ECO:0000256" key="3">
    <source>
        <dbReference type="ARBA" id="ARBA00008273"/>
    </source>
</evidence>
<dbReference type="InterPro" id="IPR022761">
    <property type="entry name" value="Fumarate_lyase_N"/>
</dbReference>
<organism evidence="14 15">
    <name type="scientific">Enterococcus saigonensis</name>
    <dbReference type="NCBI Taxonomy" id="1805431"/>
    <lineage>
        <taxon>Bacteria</taxon>
        <taxon>Bacillati</taxon>
        <taxon>Bacillota</taxon>
        <taxon>Bacilli</taxon>
        <taxon>Lactobacillales</taxon>
        <taxon>Enterococcaceae</taxon>
        <taxon>Enterococcus</taxon>
    </lineage>
</organism>
<evidence type="ECO:0000256" key="4">
    <source>
        <dbReference type="ARBA" id="ARBA00012339"/>
    </source>
</evidence>
<dbReference type="InterPro" id="IPR000362">
    <property type="entry name" value="Fumarate_lyase_fam"/>
</dbReference>
<dbReference type="Gene3D" id="1.10.40.30">
    <property type="entry name" value="Fumarase/aspartase (C-terminal domain)"/>
    <property type="match status" value="1"/>
</dbReference>
<evidence type="ECO:0000256" key="6">
    <source>
        <dbReference type="ARBA" id="ARBA00022755"/>
    </source>
</evidence>
<evidence type="ECO:0000313" key="14">
    <source>
        <dbReference type="EMBL" id="BCA85998.1"/>
    </source>
</evidence>
<dbReference type="GO" id="GO:0006189">
    <property type="term" value="P:'de novo' IMP biosynthetic process"/>
    <property type="evidence" value="ECO:0007669"/>
    <property type="project" value="UniProtKB-UniPathway"/>
</dbReference>
<dbReference type="Pfam" id="PF10397">
    <property type="entry name" value="ADSL_C"/>
    <property type="match status" value="1"/>
</dbReference>
<dbReference type="InterPro" id="IPR004769">
    <property type="entry name" value="Pur_lyase"/>
</dbReference>
<comment type="pathway">
    <text evidence="1 12">Purine metabolism; IMP biosynthesis via de novo pathway; 5-amino-1-(5-phospho-D-ribosyl)imidazole-4-carboxamide from 5-amino-1-(5-phospho-D-ribosyl)imidazole-4-carboxylate: step 2/2.</text>
</comment>
<dbReference type="RefSeq" id="WP_173103206.1">
    <property type="nucleotide sequence ID" value="NZ_AP022822.1"/>
</dbReference>
<evidence type="ECO:0000313" key="15">
    <source>
        <dbReference type="Proteomes" id="UP000502998"/>
    </source>
</evidence>
<gene>
    <name evidence="14" type="primary">purB</name>
    <name evidence="14" type="ORF">EsVE80_15210</name>
</gene>
<comment type="catalytic activity">
    <reaction evidence="10">
        <text>N(6)-(1,2-dicarboxyethyl)-AMP = fumarate + AMP</text>
        <dbReference type="Rhea" id="RHEA:16853"/>
        <dbReference type="ChEBI" id="CHEBI:29806"/>
        <dbReference type="ChEBI" id="CHEBI:57567"/>
        <dbReference type="ChEBI" id="CHEBI:456215"/>
        <dbReference type="EC" id="4.3.2.2"/>
    </reaction>
    <physiologicalReaction direction="left-to-right" evidence="10">
        <dbReference type="Rhea" id="RHEA:16854"/>
    </physiologicalReaction>
</comment>
<dbReference type="Proteomes" id="UP000502998">
    <property type="component" value="Chromosome"/>
</dbReference>
<dbReference type="PRINTS" id="PR00145">
    <property type="entry name" value="ARGSUCLYASE"/>
</dbReference>
<evidence type="ECO:0000256" key="5">
    <source>
        <dbReference type="ARBA" id="ARBA00017058"/>
    </source>
</evidence>
<dbReference type="AlphaFoldDB" id="A0A679I8S2"/>
<dbReference type="CDD" id="cd01360">
    <property type="entry name" value="Adenylsuccinate_lyase_1"/>
    <property type="match status" value="1"/>
</dbReference>
<dbReference type="InterPro" id="IPR020557">
    <property type="entry name" value="Fumarate_lyase_CS"/>
</dbReference>
<evidence type="ECO:0000256" key="9">
    <source>
        <dbReference type="ARBA" id="ARBA00030717"/>
    </source>
</evidence>
<evidence type="ECO:0000256" key="10">
    <source>
        <dbReference type="ARBA" id="ARBA00049115"/>
    </source>
</evidence>
<comment type="catalytic activity">
    <reaction evidence="8">
        <text>(2S)-2-[5-amino-1-(5-phospho-beta-D-ribosyl)imidazole-4-carboxamido]succinate = 5-amino-1-(5-phospho-beta-D-ribosyl)imidazole-4-carboxamide + fumarate</text>
        <dbReference type="Rhea" id="RHEA:23920"/>
        <dbReference type="ChEBI" id="CHEBI:29806"/>
        <dbReference type="ChEBI" id="CHEBI:58443"/>
        <dbReference type="ChEBI" id="CHEBI:58475"/>
        <dbReference type="EC" id="4.3.2.2"/>
    </reaction>
    <physiologicalReaction direction="left-to-right" evidence="8">
        <dbReference type="Rhea" id="RHEA:23921"/>
    </physiologicalReaction>
</comment>
<dbReference type="FunFam" id="1.10.40.30:FF:000007">
    <property type="entry name" value="Adenylosuccinate lyase"/>
    <property type="match status" value="1"/>
</dbReference>
<keyword evidence="15" id="KW-1185">Reference proteome</keyword>
<dbReference type="EMBL" id="AP022822">
    <property type="protein sequence ID" value="BCA85998.1"/>
    <property type="molecule type" value="Genomic_DNA"/>
</dbReference>
<sequence>MLERYTRPEMGAIWTDENRYKAWLEVEILADEAWAELGEIPKADVKKIRERATFDIPRILEIEEQTRHDVVAFTRAVSESLGEERKWVHYGLTSTDVVDTAYGYLLKQANDILRKDLQNFLEIIGKKALEHKNTVCMGRTHGVHAEPTTFGLKLATWYSEMKRNIERFEHAAKAVEAGKISGAVGTFANIPPFIEEYVCEHLGIRPQEISTQVLPRDLHAEYFAAMGLIATSIERFATEIRGLQKSETREVEEFFAKGQKGSSAMPHKRNPIGSENMCGLARVIRGHMLTAYENVPLWHERDISHSSAERIIVPDTTILLNYMLNRFGNIVKNLTVFPENMKRNMDATFGLIFSQRVMLQLIDKGMTREEAYDLVQPKTAFAWDHQTAFRPLLEEDSKITSILSKEDLDDAFDYHYHLKNVDVIFKRVGLE</sequence>
<dbReference type="NCBIfam" id="TIGR00928">
    <property type="entry name" value="purB"/>
    <property type="match status" value="1"/>
</dbReference>
<feature type="domain" description="Adenylosuccinate lyase C-terminal" evidence="13">
    <location>
        <begin position="349"/>
        <end position="429"/>
    </location>
</feature>
<dbReference type="InterPro" id="IPR024083">
    <property type="entry name" value="Fumarase/histidase_N"/>
</dbReference>
<evidence type="ECO:0000256" key="8">
    <source>
        <dbReference type="ARBA" id="ARBA00024477"/>
    </source>
</evidence>
<dbReference type="GO" id="GO:0004018">
    <property type="term" value="F:N6-(1,2-dicarboxyethyl)AMP AMP-lyase (fumarate-forming) activity"/>
    <property type="evidence" value="ECO:0007669"/>
    <property type="project" value="UniProtKB-UniRule"/>
</dbReference>
<evidence type="ECO:0000259" key="13">
    <source>
        <dbReference type="SMART" id="SM00998"/>
    </source>
</evidence>
<evidence type="ECO:0000256" key="12">
    <source>
        <dbReference type="RuleBase" id="RU361172"/>
    </source>
</evidence>
<dbReference type="Pfam" id="PF00206">
    <property type="entry name" value="Lyase_1"/>
    <property type="match status" value="1"/>
</dbReference>
<dbReference type="InterPro" id="IPR008948">
    <property type="entry name" value="L-Aspartase-like"/>
</dbReference>